<keyword evidence="9" id="KW-1185">Reference proteome</keyword>
<evidence type="ECO:0000313" key="8">
    <source>
        <dbReference type="EnsemblPlants" id="KEH25852"/>
    </source>
</evidence>
<dbReference type="FunFam" id="3.40.50.2000:FF:000047">
    <property type="entry name" value="Glycosyltransferase"/>
    <property type="match status" value="1"/>
</dbReference>
<reference evidence="6 9" key="2">
    <citation type="journal article" date="2014" name="BMC Genomics">
        <title>An improved genome release (version Mt4.0) for the model legume Medicago truncatula.</title>
        <authorList>
            <person name="Tang H."/>
            <person name="Krishnakumar V."/>
            <person name="Bidwell S."/>
            <person name="Rosen B."/>
            <person name="Chan A."/>
            <person name="Zhou S."/>
            <person name="Gentzbittel L."/>
            <person name="Childs K.L."/>
            <person name="Yandell M."/>
            <person name="Gundlach H."/>
            <person name="Mayer K.F."/>
            <person name="Schwartz D.C."/>
            <person name="Town C.D."/>
        </authorList>
    </citation>
    <scope>GENOME REANNOTATION</scope>
    <source>
        <strain evidence="6">A17</strain>
        <strain evidence="8 9">cv. Jemalong A17</strain>
    </source>
</reference>
<dbReference type="KEGG" id="mtr:25496099"/>
<evidence type="ECO:0000256" key="3">
    <source>
        <dbReference type="ARBA" id="ARBA00022679"/>
    </source>
</evidence>
<reference evidence="10" key="4">
    <citation type="journal article" date="2018" name="Nat. Plants">
        <title>Whole-genome landscape of Medicago truncatula symbiotic genes.</title>
        <authorList>
            <person name="Pecrix Y."/>
            <person name="Staton S.E."/>
            <person name="Sallet E."/>
            <person name="Lelandais-Briere C."/>
            <person name="Moreau S."/>
            <person name="Carrere S."/>
            <person name="Blein T."/>
            <person name="Jardinaud M.F."/>
            <person name="Latrasse D."/>
            <person name="Zouine M."/>
            <person name="Zahm M."/>
            <person name="Kreplak J."/>
            <person name="Mayjonade B."/>
            <person name="Satge C."/>
            <person name="Perez M."/>
            <person name="Cauet S."/>
            <person name="Marande W."/>
            <person name="Chantry-Darmon C."/>
            <person name="Lopez-Roques C."/>
            <person name="Bouchez O."/>
            <person name="Berard A."/>
            <person name="Debelle F."/>
            <person name="Munos S."/>
            <person name="Bendahmane A."/>
            <person name="Berges H."/>
            <person name="Niebel A."/>
            <person name="Buitink J."/>
            <person name="Frugier F."/>
            <person name="Benhamed M."/>
            <person name="Crespi M."/>
            <person name="Gouzy J."/>
            <person name="Gamas P."/>
        </authorList>
    </citation>
    <scope>NUCLEOTIDE SEQUENCE [LARGE SCALE GENOMIC DNA]</scope>
    <source>
        <strain evidence="10">cv. Jemalong A17</strain>
    </source>
</reference>
<dbReference type="PANTHER" id="PTHR48047:SF45">
    <property type="entry name" value="SCOPOLETIN GLUCOSYLTRANSFERASE-LIKE"/>
    <property type="match status" value="1"/>
</dbReference>
<dbReference type="HOGENOM" id="CLU_001724_2_2_1"/>
<dbReference type="Pfam" id="PF00201">
    <property type="entry name" value="UDPGT"/>
    <property type="match status" value="1"/>
</dbReference>
<keyword evidence="3 4" id="KW-0808">Transferase</keyword>
<dbReference type="EMBL" id="CM001222">
    <property type="protein sequence ID" value="KEH25852.1"/>
    <property type="molecule type" value="Genomic_DNA"/>
</dbReference>
<accession>G8A0S1</accession>
<keyword evidence="2 4" id="KW-0328">Glycosyltransferase</keyword>
<sequence>MKGVEIEQPLKLHFIPYLSPGHMIPLCDIATLFASRGQQVTITTTPLNSHFFTNKSPFFRLHIVDFPSLQVGLPDGVESLSSTTDHATSIKIYTAAKLLLEPIGDLMQKDPPDYIIADCIYPGVYDMAHKLQIPILAFTVFSLFTVSLLESLRTNHLLHSHMDLGSFVVPNFPHRITLCTNPPKAFTEVMETMLEAILKSNGLIVNNFAELDGQECVKHYEKTTGHKAWHLGPASLIHKTVQEKADRGNESVVNVQECLSWLNSKRDNSVLYICFGSICYFSDKQLYEISCGIEASGHEFVWVIPEKKGKEDESDEDKQKWLPSGFEERNIGRKKKGLIIRGWAPQVMIMSHNAVGAFMTHCGWNSVVEAVSAGIPMITWPLNGEHFYNEKLITDVHGIGVEVGATDWSMYVIDEKKVVSRDSIKNAVRRLMDGGIEAEEIRRRSQELGEKARLAVQQGGSSNNNLLTLIEDLTRLKHIRKPLH</sequence>
<evidence type="ECO:0000256" key="1">
    <source>
        <dbReference type="ARBA" id="ARBA00009995"/>
    </source>
</evidence>
<dbReference type="SUPFAM" id="SSF53756">
    <property type="entry name" value="UDP-Glycosyltransferase/glycogen phosphorylase"/>
    <property type="match status" value="1"/>
</dbReference>
<dbReference type="GO" id="GO:0035251">
    <property type="term" value="F:UDP-glucosyltransferase activity"/>
    <property type="evidence" value="ECO:0000318"/>
    <property type="project" value="GO_Central"/>
</dbReference>
<evidence type="ECO:0000256" key="2">
    <source>
        <dbReference type="ARBA" id="ARBA00022676"/>
    </source>
</evidence>
<protein>
    <recommendedName>
        <fullName evidence="5">Glycosyltransferase</fullName>
        <ecNumber evidence="5">2.4.1.-</ecNumber>
    </recommendedName>
</protein>
<evidence type="ECO:0000256" key="4">
    <source>
        <dbReference type="RuleBase" id="RU003718"/>
    </source>
</evidence>
<gene>
    <name evidence="8" type="primary">25496099</name>
    <name evidence="6" type="ordered locus">MTR_6g035265</name>
    <name evidence="7" type="ORF">MtrunA17_Chr6g0463861</name>
</gene>
<dbReference type="OrthoDB" id="5835829at2759"/>
<evidence type="ECO:0000256" key="5">
    <source>
        <dbReference type="RuleBase" id="RU362057"/>
    </source>
</evidence>
<evidence type="ECO:0000313" key="7">
    <source>
        <dbReference type="EMBL" id="RHN51022.1"/>
    </source>
</evidence>
<dbReference type="PANTHER" id="PTHR48047">
    <property type="entry name" value="GLYCOSYLTRANSFERASE"/>
    <property type="match status" value="1"/>
</dbReference>
<dbReference type="InterPro" id="IPR002213">
    <property type="entry name" value="UDP_glucos_trans"/>
</dbReference>
<reference evidence="8" key="3">
    <citation type="submission" date="2015-04" db="UniProtKB">
        <authorList>
            <consortium name="EnsemblPlants"/>
        </authorList>
    </citation>
    <scope>IDENTIFICATION</scope>
    <source>
        <strain evidence="8">cv. Jemalong A17</strain>
    </source>
</reference>
<evidence type="ECO:0000313" key="9">
    <source>
        <dbReference type="Proteomes" id="UP000002051"/>
    </source>
</evidence>
<dbReference type="Proteomes" id="UP000265566">
    <property type="component" value="Chromosome 6"/>
</dbReference>
<dbReference type="Proteomes" id="UP000002051">
    <property type="component" value="Chromosome 6"/>
</dbReference>
<dbReference type="PaxDb" id="3880-AES85059"/>
<evidence type="ECO:0000313" key="10">
    <source>
        <dbReference type="Proteomes" id="UP000265566"/>
    </source>
</evidence>
<dbReference type="EMBL" id="PSQE01000006">
    <property type="protein sequence ID" value="RHN51022.1"/>
    <property type="molecule type" value="Genomic_DNA"/>
</dbReference>
<dbReference type="EnsemblPlants" id="KEH25852">
    <property type="protein sequence ID" value="KEH25852"/>
    <property type="gene ID" value="MTR_6g035265"/>
</dbReference>
<dbReference type="PROSITE" id="PS00375">
    <property type="entry name" value="UDPGT"/>
    <property type="match status" value="1"/>
</dbReference>
<dbReference type="CDD" id="cd03784">
    <property type="entry name" value="GT1_Gtf-like"/>
    <property type="match status" value="1"/>
</dbReference>
<evidence type="ECO:0000313" key="6">
    <source>
        <dbReference type="EMBL" id="KEH25852.1"/>
    </source>
</evidence>
<dbReference type="Gene3D" id="3.40.50.2000">
    <property type="entry name" value="Glycogen Phosphorylase B"/>
    <property type="match status" value="2"/>
</dbReference>
<dbReference type="OMA" id="THECLSW"/>
<dbReference type="Gramene" id="rna35383">
    <property type="protein sequence ID" value="RHN51022.1"/>
    <property type="gene ID" value="gene35383"/>
</dbReference>
<proteinExistence type="inferred from homology"/>
<dbReference type="AlphaFoldDB" id="G8A0S1"/>
<dbReference type="eggNOG" id="KOG1192">
    <property type="taxonomic scope" value="Eukaryota"/>
</dbReference>
<name>G8A0S1_MEDTR</name>
<reference evidence="6 9" key="1">
    <citation type="journal article" date="2011" name="Nature">
        <title>The Medicago genome provides insight into the evolution of rhizobial symbioses.</title>
        <authorList>
            <person name="Young N.D."/>
            <person name="Debelle F."/>
            <person name="Oldroyd G.E."/>
            <person name="Geurts R."/>
            <person name="Cannon S.B."/>
            <person name="Udvardi M.K."/>
            <person name="Benedito V.A."/>
            <person name="Mayer K.F."/>
            <person name="Gouzy J."/>
            <person name="Schoof H."/>
            <person name="Van de Peer Y."/>
            <person name="Proost S."/>
            <person name="Cook D.R."/>
            <person name="Meyers B.C."/>
            <person name="Spannagl M."/>
            <person name="Cheung F."/>
            <person name="De Mita S."/>
            <person name="Krishnakumar V."/>
            <person name="Gundlach H."/>
            <person name="Zhou S."/>
            <person name="Mudge J."/>
            <person name="Bharti A.K."/>
            <person name="Murray J.D."/>
            <person name="Naoumkina M.A."/>
            <person name="Rosen B."/>
            <person name="Silverstein K.A."/>
            <person name="Tang H."/>
            <person name="Rombauts S."/>
            <person name="Zhao P.X."/>
            <person name="Zhou P."/>
            <person name="Barbe V."/>
            <person name="Bardou P."/>
            <person name="Bechner M."/>
            <person name="Bellec A."/>
            <person name="Berger A."/>
            <person name="Berges H."/>
            <person name="Bidwell S."/>
            <person name="Bisseling T."/>
            <person name="Choisne N."/>
            <person name="Couloux A."/>
            <person name="Denny R."/>
            <person name="Deshpande S."/>
            <person name="Dai X."/>
            <person name="Doyle J.J."/>
            <person name="Dudez A.M."/>
            <person name="Farmer A.D."/>
            <person name="Fouteau S."/>
            <person name="Franken C."/>
            <person name="Gibelin C."/>
            <person name="Gish J."/>
            <person name="Goldstein S."/>
            <person name="Gonzalez A.J."/>
            <person name="Green P.J."/>
            <person name="Hallab A."/>
            <person name="Hartog M."/>
            <person name="Hua A."/>
            <person name="Humphray S.J."/>
            <person name="Jeong D.H."/>
            <person name="Jing Y."/>
            <person name="Jocker A."/>
            <person name="Kenton S.M."/>
            <person name="Kim D.J."/>
            <person name="Klee K."/>
            <person name="Lai H."/>
            <person name="Lang C."/>
            <person name="Lin S."/>
            <person name="Macmil S.L."/>
            <person name="Magdelenat G."/>
            <person name="Matthews L."/>
            <person name="McCorrison J."/>
            <person name="Monaghan E.L."/>
            <person name="Mun J.H."/>
            <person name="Najar F.Z."/>
            <person name="Nicholson C."/>
            <person name="Noirot C."/>
            <person name="O'Bleness M."/>
            <person name="Paule C.R."/>
            <person name="Poulain J."/>
            <person name="Prion F."/>
            <person name="Qin B."/>
            <person name="Qu C."/>
            <person name="Retzel E.F."/>
            <person name="Riddle C."/>
            <person name="Sallet E."/>
            <person name="Samain S."/>
            <person name="Samson N."/>
            <person name="Sanders I."/>
            <person name="Saurat O."/>
            <person name="Scarpelli C."/>
            <person name="Schiex T."/>
            <person name="Segurens B."/>
            <person name="Severin A.J."/>
            <person name="Sherrier D.J."/>
            <person name="Shi R."/>
            <person name="Sims S."/>
            <person name="Singer S.R."/>
            <person name="Sinharoy S."/>
            <person name="Sterck L."/>
            <person name="Viollet A."/>
            <person name="Wang B.B."/>
            <person name="Wang K."/>
            <person name="Wang M."/>
            <person name="Wang X."/>
            <person name="Warfsmann J."/>
            <person name="Weissenbach J."/>
            <person name="White D.D."/>
            <person name="White J.D."/>
            <person name="Wiley G.B."/>
            <person name="Wincker P."/>
            <person name="Xing Y."/>
            <person name="Yang L."/>
            <person name="Yao Z."/>
            <person name="Ying F."/>
            <person name="Zhai J."/>
            <person name="Zhou L."/>
            <person name="Zuber A."/>
            <person name="Denarie J."/>
            <person name="Dixon R.A."/>
            <person name="May G.D."/>
            <person name="Schwartz D.C."/>
            <person name="Rogers J."/>
            <person name="Quetier F."/>
            <person name="Town C.D."/>
            <person name="Roe B.A."/>
        </authorList>
    </citation>
    <scope>NUCLEOTIDE SEQUENCE [LARGE SCALE GENOMIC DNA]</scope>
    <source>
        <strain evidence="6">A17</strain>
        <strain evidence="8 9">cv. Jemalong A17</strain>
    </source>
</reference>
<comment type="similarity">
    <text evidence="1 4">Belongs to the UDP-glycosyltransferase family.</text>
</comment>
<organism evidence="6 9">
    <name type="scientific">Medicago truncatula</name>
    <name type="common">Barrel medic</name>
    <name type="synonym">Medicago tribuloides</name>
    <dbReference type="NCBI Taxonomy" id="3880"/>
    <lineage>
        <taxon>Eukaryota</taxon>
        <taxon>Viridiplantae</taxon>
        <taxon>Streptophyta</taxon>
        <taxon>Embryophyta</taxon>
        <taxon>Tracheophyta</taxon>
        <taxon>Spermatophyta</taxon>
        <taxon>Magnoliopsida</taxon>
        <taxon>eudicotyledons</taxon>
        <taxon>Gunneridae</taxon>
        <taxon>Pentapetalae</taxon>
        <taxon>rosids</taxon>
        <taxon>fabids</taxon>
        <taxon>Fabales</taxon>
        <taxon>Fabaceae</taxon>
        <taxon>Papilionoideae</taxon>
        <taxon>50 kb inversion clade</taxon>
        <taxon>NPAAA clade</taxon>
        <taxon>Hologalegina</taxon>
        <taxon>IRL clade</taxon>
        <taxon>Trifolieae</taxon>
        <taxon>Medicago</taxon>
    </lineage>
</organism>
<dbReference type="EC" id="2.4.1.-" evidence="5"/>
<reference evidence="7" key="5">
    <citation type="journal article" date="2018" name="Nat. Plants">
        <title>Whole-genome landscape of Medicago truncatula symbiotic genes.</title>
        <authorList>
            <person name="Pecrix Y."/>
            <person name="Gamas P."/>
            <person name="Carrere S."/>
        </authorList>
    </citation>
    <scope>NUCLEOTIDE SEQUENCE</scope>
    <source>
        <tissue evidence="7">Leaves</tissue>
    </source>
</reference>
<dbReference type="InterPro" id="IPR035595">
    <property type="entry name" value="UDP_glycos_trans_CS"/>
</dbReference>